<dbReference type="RefSeq" id="XP_066927401.1">
    <property type="nucleotide sequence ID" value="XM_067071300.1"/>
</dbReference>
<dbReference type="AlphaFoldDB" id="A0A7M6DNL4"/>
<dbReference type="OrthoDB" id="187171at2759"/>
<feature type="binding site" evidence="7">
    <location>
        <position position="22"/>
    </location>
    <ligand>
        <name>Ca(2+)</name>
        <dbReference type="ChEBI" id="CHEBI:29108"/>
    </ligand>
</feature>
<dbReference type="GeneID" id="136814876"/>
<sequence>MSPPMYRDSSSGYWGFPSSTMDWCEENYAVTSYVAEFWNTVSNVVFVVPPLLTAYHLWKHKLSELGPIVCFLLLTVVGFGSFAFHCTLLYHSQLLDELPMIYGTCAMLYCIIEIRSPKDSVNKSLIVILISISLSITLIYGSLKNPLIFLWSYGVLAAALFILNIRGCLNYNGSPKLLASASFNYGFGFILWNLDNEYCYRVRDTRKSLPGLIAPVTQLHAWWHFFAGVGTFLTIVYIIHLRLTCLGVNPFLQFLHGFFPYYSQKVGRSYEETKFQQDINGNTVPSVKLKNGRSNNSVGNFARLL</sequence>
<dbReference type="GO" id="GO:0005789">
    <property type="term" value="C:endoplasmic reticulum membrane"/>
    <property type="evidence" value="ECO:0007669"/>
    <property type="project" value="TreeGrafter"/>
</dbReference>
<evidence type="ECO:0000313" key="11">
    <source>
        <dbReference type="Proteomes" id="UP000594262"/>
    </source>
</evidence>
<evidence type="ECO:0000256" key="9">
    <source>
        <dbReference type="RuleBase" id="RU364079"/>
    </source>
</evidence>
<feature type="binding site" evidence="8">
    <location>
        <position position="85"/>
    </location>
    <ligand>
        <name>Zn(2+)</name>
        <dbReference type="ChEBI" id="CHEBI:29105"/>
        <note>catalytic</note>
    </ligand>
</feature>
<keyword evidence="5 9" id="KW-1133">Transmembrane helix</keyword>
<feature type="binding site" evidence="8">
    <location>
        <position position="220"/>
    </location>
    <ligand>
        <name>Zn(2+)</name>
        <dbReference type="ChEBI" id="CHEBI:29105"/>
        <note>catalytic</note>
    </ligand>
</feature>
<comment type="function">
    <text evidence="9">Hydrolyzes the sphingolipid ceramide into sphingosine and free fatty acid.</text>
</comment>
<feature type="transmembrane region" description="Helical" evidence="9">
    <location>
        <begin position="37"/>
        <end position="58"/>
    </location>
</feature>
<proteinExistence type="inferred from homology"/>
<keyword evidence="8" id="KW-0862">Zinc</keyword>
<keyword evidence="11" id="KW-1185">Reference proteome</keyword>
<feature type="transmembrane region" description="Helical" evidence="9">
    <location>
        <begin position="65"/>
        <end position="84"/>
    </location>
</feature>
<keyword evidence="6 9" id="KW-0472">Membrane</keyword>
<evidence type="ECO:0000256" key="6">
    <source>
        <dbReference type="ARBA" id="ARBA00023136"/>
    </source>
</evidence>
<dbReference type="Proteomes" id="UP000594262">
    <property type="component" value="Unplaced"/>
</dbReference>
<evidence type="ECO:0000256" key="5">
    <source>
        <dbReference type="ARBA" id="ARBA00022989"/>
    </source>
</evidence>
<dbReference type="InterPro" id="IPR008901">
    <property type="entry name" value="ACER"/>
</dbReference>
<accession>A0A7M6DNL4</accession>
<dbReference type="GO" id="GO:0016811">
    <property type="term" value="F:hydrolase activity, acting on carbon-nitrogen (but not peptide) bonds, in linear amides"/>
    <property type="evidence" value="ECO:0007669"/>
    <property type="project" value="InterPro"/>
</dbReference>
<protein>
    <recommendedName>
        <fullName evidence="9">Alkaline ceramidase</fullName>
        <ecNumber evidence="9">3.5.1.-</ecNumber>
    </recommendedName>
</protein>
<feature type="binding site" evidence="7">
    <location>
        <position position="23"/>
    </location>
    <ligand>
        <name>Ca(2+)</name>
        <dbReference type="ChEBI" id="CHEBI:29108"/>
    </ligand>
</feature>
<evidence type="ECO:0000256" key="1">
    <source>
        <dbReference type="ARBA" id="ARBA00004141"/>
    </source>
</evidence>
<keyword evidence="9" id="KW-0443">Lipid metabolism</keyword>
<feature type="transmembrane region" description="Helical" evidence="9">
    <location>
        <begin position="221"/>
        <end position="239"/>
    </location>
</feature>
<evidence type="ECO:0000256" key="8">
    <source>
        <dbReference type="PIRSR" id="PIRSR608901-2"/>
    </source>
</evidence>
<feature type="transmembrane region" description="Helical" evidence="9">
    <location>
        <begin position="148"/>
        <end position="165"/>
    </location>
</feature>
<dbReference type="PANTHER" id="PTHR46187">
    <property type="entry name" value="ALKALINE CERAMIDASE 3"/>
    <property type="match status" value="1"/>
</dbReference>
<dbReference type="GO" id="GO:0006672">
    <property type="term" value="P:ceramide metabolic process"/>
    <property type="evidence" value="ECO:0007669"/>
    <property type="project" value="InterPro"/>
</dbReference>
<feature type="binding site" evidence="7">
    <location>
        <position position="36"/>
    </location>
    <ligand>
        <name>Ca(2+)</name>
        <dbReference type="ChEBI" id="CHEBI:29108"/>
    </ligand>
</feature>
<name>A0A7M6DNL4_9CNID</name>
<feature type="transmembrane region" description="Helical" evidence="9">
    <location>
        <begin position="177"/>
        <end position="194"/>
    </location>
</feature>
<evidence type="ECO:0000256" key="7">
    <source>
        <dbReference type="PIRSR" id="PIRSR608901-1"/>
    </source>
</evidence>
<dbReference type="GO" id="GO:0071602">
    <property type="term" value="P:phytosphingosine biosynthetic process"/>
    <property type="evidence" value="ECO:0007669"/>
    <property type="project" value="TreeGrafter"/>
</dbReference>
<dbReference type="Pfam" id="PF05875">
    <property type="entry name" value="Ceramidase"/>
    <property type="match status" value="1"/>
</dbReference>
<dbReference type="PANTHER" id="PTHR46187:SF3">
    <property type="entry name" value="ALKALINE CERAMIDASE 3"/>
    <property type="match status" value="1"/>
</dbReference>
<comment type="subcellular location">
    <subcellularLocation>
        <location evidence="1">Membrane</location>
        <topology evidence="1">Multi-pass membrane protein</topology>
    </subcellularLocation>
</comment>
<evidence type="ECO:0000256" key="3">
    <source>
        <dbReference type="ARBA" id="ARBA00022692"/>
    </source>
</evidence>
<dbReference type="GO" id="GO:0046872">
    <property type="term" value="F:metal ion binding"/>
    <property type="evidence" value="ECO:0007669"/>
    <property type="project" value="UniProtKB-KW"/>
</dbReference>
<comment type="cofactor">
    <cofactor evidence="8">
        <name>Zn(2+)</name>
        <dbReference type="ChEBI" id="CHEBI:29105"/>
    </cofactor>
</comment>
<evidence type="ECO:0000313" key="10">
    <source>
        <dbReference type="EnsemblMetazoa" id="CLYHEMP018349.1"/>
    </source>
</evidence>
<reference evidence="10" key="1">
    <citation type="submission" date="2021-01" db="UniProtKB">
        <authorList>
            <consortium name="EnsemblMetazoa"/>
        </authorList>
    </citation>
    <scope>IDENTIFICATION</scope>
</reference>
<organism evidence="10 11">
    <name type="scientific">Clytia hemisphaerica</name>
    <dbReference type="NCBI Taxonomy" id="252671"/>
    <lineage>
        <taxon>Eukaryota</taxon>
        <taxon>Metazoa</taxon>
        <taxon>Cnidaria</taxon>
        <taxon>Hydrozoa</taxon>
        <taxon>Hydroidolina</taxon>
        <taxon>Leptothecata</taxon>
        <taxon>Obeliida</taxon>
        <taxon>Clytiidae</taxon>
        <taxon>Clytia</taxon>
    </lineage>
</organism>
<evidence type="ECO:0000256" key="4">
    <source>
        <dbReference type="ARBA" id="ARBA00022801"/>
    </source>
</evidence>
<keyword evidence="7" id="KW-0106">Calcium</keyword>
<feature type="binding site" evidence="7">
    <location>
        <position position="27"/>
    </location>
    <ligand>
        <name>Ca(2+)</name>
        <dbReference type="ChEBI" id="CHEBI:29108"/>
    </ligand>
</feature>
<keyword evidence="7" id="KW-0479">Metal-binding</keyword>
<feature type="transmembrane region" description="Helical" evidence="9">
    <location>
        <begin position="124"/>
        <end position="142"/>
    </location>
</feature>
<feature type="binding site" evidence="8">
    <location>
        <position position="224"/>
    </location>
    <ligand>
        <name>Zn(2+)</name>
        <dbReference type="ChEBI" id="CHEBI:29105"/>
        <note>catalytic</note>
    </ligand>
</feature>
<evidence type="ECO:0000256" key="2">
    <source>
        <dbReference type="ARBA" id="ARBA00009780"/>
    </source>
</evidence>
<keyword evidence="4 9" id="KW-0378">Hydrolase</keyword>
<dbReference type="EC" id="3.5.1.-" evidence="9"/>
<keyword evidence="3 9" id="KW-0812">Transmembrane</keyword>
<feature type="binding site" evidence="7">
    <location>
        <position position="25"/>
    </location>
    <ligand>
        <name>Ca(2+)</name>
        <dbReference type="ChEBI" id="CHEBI:29108"/>
    </ligand>
</feature>
<feature type="transmembrane region" description="Helical" evidence="9">
    <location>
        <begin position="90"/>
        <end position="112"/>
    </location>
</feature>
<dbReference type="EnsemblMetazoa" id="CLYHEMT018349.1">
    <property type="protein sequence ID" value="CLYHEMP018349.1"/>
    <property type="gene ID" value="CLYHEMG018349"/>
</dbReference>
<comment type="similarity">
    <text evidence="2 9">Belongs to the alkaline ceramidase family.</text>
</comment>